<dbReference type="EMBL" id="HBGA01022189">
    <property type="protein sequence ID" value="CAD8997489.1"/>
    <property type="molecule type" value="Transcribed_RNA"/>
</dbReference>
<sequence>MFKYLCEAFKTKNERQRALMVEGLIRIRLSHFHDCLHAHISTHQAFVRERARDMFEDPAFSYGRYCKGRLQQLLTKLEVERVKQAAKDADEGMLERLKACKLAEGDKLVVDVLKEAIRRMKRMSKLQYGALRVSENRAGLLSQIETVLPYYEADDISYVYKP</sequence>
<reference evidence="1" key="1">
    <citation type="submission" date="2021-01" db="EMBL/GenBank/DDBJ databases">
        <authorList>
            <person name="Corre E."/>
            <person name="Pelletier E."/>
            <person name="Niang G."/>
            <person name="Scheremetjew M."/>
            <person name="Finn R."/>
            <person name="Kale V."/>
            <person name="Holt S."/>
            <person name="Cochrane G."/>
            <person name="Meng A."/>
            <person name="Brown T."/>
            <person name="Cohen L."/>
        </authorList>
    </citation>
    <scope>NUCLEOTIDE SEQUENCE</scope>
    <source>
        <strain evidence="1">NIES-381</strain>
    </source>
</reference>
<dbReference type="AlphaFoldDB" id="A0A7S1I0X1"/>
<gene>
    <name evidence="1" type="ORF">EGYM00392_LOCUS8554</name>
</gene>
<evidence type="ECO:0000313" key="1">
    <source>
        <dbReference type="EMBL" id="CAD8997489.1"/>
    </source>
</evidence>
<protein>
    <submittedName>
        <fullName evidence="1">Uncharacterized protein</fullName>
    </submittedName>
</protein>
<proteinExistence type="predicted"/>
<accession>A0A7S1I0X1</accession>
<organism evidence="1">
    <name type="scientific">Eutreptiella gymnastica</name>
    <dbReference type="NCBI Taxonomy" id="73025"/>
    <lineage>
        <taxon>Eukaryota</taxon>
        <taxon>Discoba</taxon>
        <taxon>Euglenozoa</taxon>
        <taxon>Euglenida</taxon>
        <taxon>Spirocuta</taxon>
        <taxon>Euglenophyceae</taxon>
        <taxon>Eutreptiales</taxon>
        <taxon>Eutreptiaceae</taxon>
        <taxon>Eutreptiella</taxon>
    </lineage>
</organism>
<name>A0A7S1I0X1_9EUGL</name>